<evidence type="ECO:0000259" key="5">
    <source>
        <dbReference type="PROSITE" id="PS50931"/>
    </source>
</evidence>
<dbReference type="GO" id="GO:0043565">
    <property type="term" value="F:sequence-specific DNA binding"/>
    <property type="evidence" value="ECO:0007669"/>
    <property type="project" value="TreeGrafter"/>
</dbReference>
<dbReference type="Proteomes" id="UP000605848">
    <property type="component" value="Unassembled WGS sequence"/>
</dbReference>
<dbReference type="Pfam" id="PF03466">
    <property type="entry name" value="LysR_substrate"/>
    <property type="match status" value="1"/>
</dbReference>
<evidence type="ECO:0000313" key="6">
    <source>
        <dbReference type="EMBL" id="MBL0408449.1"/>
    </source>
</evidence>
<dbReference type="InterPro" id="IPR005119">
    <property type="entry name" value="LysR_subst-bd"/>
</dbReference>
<dbReference type="RefSeq" id="WP_202066369.1">
    <property type="nucleotide sequence ID" value="NZ_JAEQMY010000223.1"/>
</dbReference>
<dbReference type="InterPro" id="IPR036390">
    <property type="entry name" value="WH_DNA-bd_sf"/>
</dbReference>
<evidence type="ECO:0000256" key="2">
    <source>
        <dbReference type="ARBA" id="ARBA00023015"/>
    </source>
</evidence>
<dbReference type="InterPro" id="IPR036388">
    <property type="entry name" value="WH-like_DNA-bd_sf"/>
</dbReference>
<dbReference type="PANTHER" id="PTHR30537:SF5">
    <property type="entry name" value="HTH-TYPE TRANSCRIPTIONAL ACTIVATOR TTDR-RELATED"/>
    <property type="match status" value="1"/>
</dbReference>
<accession>A0A937D174</accession>
<proteinExistence type="inferred from homology"/>
<evidence type="ECO:0000256" key="1">
    <source>
        <dbReference type="ARBA" id="ARBA00009437"/>
    </source>
</evidence>
<dbReference type="Pfam" id="PF00126">
    <property type="entry name" value="HTH_1"/>
    <property type="match status" value="1"/>
</dbReference>
<reference evidence="6" key="1">
    <citation type="submission" date="2021-01" db="EMBL/GenBank/DDBJ databases">
        <title>Microvirga sp.</title>
        <authorList>
            <person name="Kim M.K."/>
        </authorList>
    </citation>
    <scope>NUCLEOTIDE SEQUENCE</scope>
    <source>
        <strain evidence="6">5420S-16</strain>
    </source>
</reference>
<organism evidence="6 7">
    <name type="scientific">Microvirga aerilata</name>
    <dbReference type="NCBI Taxonomy" id="670292"/>
    <lineage>
        <taxon>Bacteria</taxon>
        <taxon>Pseudomonadati</taxon>
        <taxon>Pseudomonadota</taxon>
        <taxon>Alphaproteobacteria</taxon>
        <taxon>Hyphomicrobiales</taxon>
        <taxon>Methylobacteriaceae</taxon>
        <taxon>Microvirga</taxon>
    </lineage>
</organism>
<protein>
    <submittedName>
        <fullName evidence="6">LysR family transcriptional regulator</fullName>
    </submittedName>
</protein>
<sequence>MDKLAAMHAFRRVIELGSFRAAARDLGRSNAAVSKQVSDLEVELGATLIARTTRRLALTEIGQAYYERCARILDDLTETETAVASLQAAPRGLLRVNAPMSFGLLHLARVMPAYIQRCPEVRVDLVMNDRAVDLLEEGFDIAVRVRTSLPDSSLIARRLAPVRRVLCAAPDYLERHGCPERPEDLVRHRCLIYSLSTSPTEWTFALPGKSDPLTVRVRPYYTANSSIALREALLAGSGIALVPTFVVGPDVREGRLRAVLPTFEIAPQTMYALYPSARHLSPKVRSFVDFLVERYGDEPYWDSSVRLA</sequence>
<dbReference type="AlphaFoldDB" id="A0A937D174"/>
<dbReference type="CDD" id="cd08422">
    <property type="entry name" value="PBP2_CrgA_like"/>
    <property type="match status" value="1"/>
</dbReference>
<evidence type="ECO:0000256" key="4">
    <source>
        <dbReference type="ARBA" id="ARBA00023163"/>
    </source>
</evidence>
<comment type="similarity">
    <text evidence="1">Belongs to the LysR transcriptional regulatory family.</text>
</comment>
<keyword evidence="3" id="KW-0238">DNA-binding</keyword>
<dbReference type="PANTHER" id="PTHR30537">
    <property type="entry name" value="HTH-TYPE TRANSCRIPTIONAL REGULATOR"/>
    <property type="match status" value="1"/>
</dbReference>
<dbReference type="SUPFAM" id="SSF46785">
    <property type="entry name" value="Winged helix' DNA-binding domain"/>
    <property type="match status" value="1"/>
</dbReference>
<dbReference type="GO" id="GO:0003700">
    <property type="term" value="F:DNA-binding transcription factor activity"/>
    <property type="evidence" value="ECO:0007669"/>
    <property type="project" value="InterPro"/>
</dbReference>
<comment type="caution">
    <text evidence="6">The sequence shown here is derived from an EMBL/GenBank/DDBJ whole genome shotgun (WGS) entry which is preliminary data.</text>
</comment>
<dbReference type="GO" id="GO:0006351">
    <property type="term" value="P:DNA-templated transcription"/>
    <property type="evidence" value="ECO:0007669"/>
    <property type="project" value="TreeGrafter"/>
</dbReference>
<dbReference type="InterPro" id="IPR000847">
    <property type="entry name" value="LysR_HTH_N"/>
</dbReference>
<feature type="domain" description="HTH lysR-type" evidence="5">
    <location>
        <begin position="1"/>
        <end position="59"/>
    </location>
</feature>
<keyword evidence="2" id="KW-0805">Transcription regulation</keyword>
<dbReference type="Gene3D" id="1.10.10.10">
    <property type="entry name" value="Winged helix-like DNA-binding domain superfamily/Winged helix DNA-binding domain"/>
    <property type="match status" value="1"/>
</dbReference>
<keyword evidence="4" id="KW-0804">Transcription</keyword>
<evidence type="ECO:0000256" key="3">
    <source>
        <dbReference type="ARBA" id="ARBA00023125"/>
    </source>
</evidence>
<dbReference type="Gene3D" id="3.40.190.290">
    <property type="match status" value="1"/>
</dbReference>
<gene>
    <name evidence="6" type="ORF">JKG68_31785</name>
</gene>
<dbReference type="EMBL" id="JAEQMY010000223">
    <property type="protein sequence ID" value="MBL0408449.1"/>
    <property type="molecule type" value="Genomic_DNA"/>
</dbReference>
<dbReference type="InterPro" id="IPR058163">
    <property type="entry name" value="LysR-type_TF_proteobact-type"/>
</dbReference>
<name>A0A937D174_9HYPH</name>
<dbReference type="FunFam" id="3.40.190.290:FF:000001">
    <property type="entry name" value="Transcriptional regulator, LysR family"/>
    <property type="match status" value="1"/>
</dbReference>
<keyword evidence="7" id="KW-1185">Reference proteome</keyword>
<evidence type="ECO:0000313" key="7">
    <source>
        <dbReference type="Proteomes" id="UP000605848"/>
    </source>
</evidence>
<dbReference type="FunFam" id="1.10.10.10:FF:000001">
    <property type="entry name" value="LysR family transcriptional regulator"/>
    <property type="match status" value="1"/>
</dbReference>
<dbReference type="SUPFAM" id="SSF53850">
    <property type="entry name" value="Periplasmic binding protein-like II"/>
    <property type="match status" value="1"/>
</dbReference>
<dbReference type="PROSITE" id="PS50931">
    <property type="entry name" value="HTH_LYSR"/>
    <property type="match status" value="1"/>
</dbReference>